<proteinExistence type="predicted"/>
<dbReference type="Proteomes" id="UP001165124">
    <property type="component" value="Unassembled WGS sequence"/>
</dbReference>
<gene>
    <name evidence="2" type="ORF">Arub01_34890</name>
</gene>
<organism evidence="2 3">
    <name type="scientific">Actinomadura rubrobrunea</name>
    <dbReference type="NCBI Taxonomy" id="115335"/>
    <lineage>
        <taxon>Bacteria</taxon>
        <taxon>Bacillati</taxon>
        <taxon>Actinomycetota</taxon>
        <taxon>Actinomycetes</taxon>
        <taxon>Streptosporangiales</taxon>
        <taxon>Thermomonosporaceae</taxon>
        <taxon>Actinomadura</taxon>
    </lineage>
</organism>
<reference evidence="2" key="1">
    <citation type="submission" date="2023-02" db="EMBL/GenBank/DDBJ databases">
        <title>Actinomadura rubrobrunea NBRC 14622.</title>
        <authorList>
            <person name="Ichikawa N."/>
            <person name="Sato H."/>
            <person name="Tonouchi N."/>
        </authorList>
    </citation>
    <scope>NUCLEOTIDE SEQUENCE</scope>
    <source>
        <strain evidence="2">NBRC 14622</strain>
    </source>
</reference>
<sequence>MFNEPVVHVEQTSVHLNFQLRNAQGAVLATAVQTVGQKKSGFARWLGAAPSTTSGRAALVVSRPDGAPLCFIDRPDHQPPPGMGGRHLPPVFVVAPNGALFGQLTDSKEGFQGRIGLGALQLLDPNNQLLCTLAVTRSDQRGFTPVEGSSGGVASDGKREWSVNDPAGRTMATLAWNGRFRGGGTYTLRLHCQLPEPLATLLEMTPVAITLRQSG</sequence>
<dbReference type="RefSeq" id="WP_067906732.1">
    <property type="nucleotide sequence ID" value="NZ_BSRZ01000008.1"/>
</dbReference>
<accession>A0A9W6PVL7</accession>
<name>A0A9W6PVL7_9ACTN</name>
<feature type="region of interest" description="Disordered" evidence="1">
    <location>
        <begin position="144"/>
        <end position="164"/>
    </location>
</feature>
<keyword evidence="3" id="KW-1185">Reference proteome</keyword>
<dbReference type="EMBL" id="BSRZ01000008">
    <property type="protein sequence ID" value="GLW65245.1"/>
    <property type="molecule type" value="Genomic_DNA"/>
</dbReference>
<comment type="caution">
    <text evidence="2">The sequence shown here is derived from an EMBL/GenBank/DDBJ whole genome shotgun (WGS) entry which is preliminary data.</text>
</comment>
<evidence type="ECO:0000313" key="3">
    <source>
        <dbReference type="Proteomes" id="UP001165124"/>
    </source>
</evidence>
<dbReference type="AlphaFoldDB" id="A0A9W6PVL7"/>
<evidence type="ECO:0000256" key="1">
    <source>
        <dbReference type="SAM" id="MobiDB-lite"/>
    </source>
</evidence>
<protein>
    <submittedName>
        <fullName evidence="2">Uncharacterized protein</fullName>
    </submittedName>
</protein>
<evidence type="ECO:0000313" key="2">
    <source>
        <dbReference type="EMBL" id="GLW65245.1"/>
    </source>
</evidence>